<name>B8CXN3_HALOH</name>
<dbReference type="STRING" id="373903.Hore_13020"/>
<proteinExistence type="predicted"/>
<dbReference type="KEGG" id="hor:Hore_13020"/>
<organism evidence="1 2">
    <name type="scientific">Halothermothrix orenii (strain H 168 / OCM 544 / DSM 9562)</name>
    <dbReference type="NCBI Taxonomy" id="373903"/>
    <lineage>
        <taxon>Bacteria</taxon>
        <taxon>Bacillati</taxon>
        <taxon>Bacillota</taxon>
        <taxon>Clostridia</taxon>
        <taxon>Halanaerobiales</taxon>
        <taxon>Halothermotrichaceae</taxon>
        <taxon>Halothermothrix</taxon>
    </lineage>
</organism>
<dbReference type="HOGENOM" id="CLU_914570_0_0_9"/>
<gene>
    <name evidence="1" type="ordered locus">Hore_13020</name>
</gene>
<protein>
    <submittedName>
        <fullName evidence="1">Uncharacterized protein</fullName>
    </submittedName>
</protein>
<dbReference type="EMBL" id="CP001098">
    <property type="protein sequence ID" value="ACL70052.1"/>
    <property type="molecule type" value="Genomic_DNA"/>
</dbReference>
<reference evidence="1 2" key="1">
    <citation type="journal article" date="2009" name="PLoS ONE">
        <title>Genome analysis of the anaerobic thermohalophilic bacterium Halothermothrix orenii.</title>
        <authorList>
            <person name="Mavromatis K."/>
            <person name="Ivanova N."/>
            <person name="Anderson I."/>
            <person name="Lykidis A."/>
            <person name="Hooper S.D."/>
            <person name="Sun H."/>
            <person name="Kunin V."/>
            <person name="Lapidus A."/>
            <person name="Hugenholtz P."/>
            <person name="Patel B."/>
            <person name="Kyrpides N.C."/>
        </authorList>
    </citation>
    <scope>NUCLEOTIDE SEQUENCE [LARGE SCALE GENOMIC DNA]</scope>
    <source>
        <strain evidence="2">H 168 / OCM 544 / DSM 9562</strain>
    </source>
</reference>
<accession>B8CXN3</accession>
<dbReference type="RefSeq" id="WP_012636236.1">
    <property type="nucleotide sequence ID" value="NC_011899.1"/>
</dbReference>
<dbReference type="Pfam" id="PF14315">
    <property type="entry name" value="DUF4380"/>
    <property type="match status" value="1"/>
</dbReference>
<dbReference type="InterPro" id="IPR025488">
    <property type="entry name" value="DUF4380"/>
</dbReference>
<sequence>MIEFKKTEFKGWQGYELKNKVISLILLPEVGGKIVSFSYRGQDLFFNLPENSTSKIDLSRIGDVKSYRKKFDYVPTGGYKTWLAPQSKWDWPPYLDLELGSYNMSVFQEKDKIQVELTSPVCRESGMRLMRVITLKAGSPEVTIKQGMENCSTTDRTFGLWDVTQIHGEGRVIFPILSDDSLGYIVTPEKNNYTERYNFDGKSFISVHCPGQEIFKLGTGYSKGWILTLVEKEDWLLGYLKIFPVFSGARFGHGYAMEVFDTNKYNYFEVEVHGPLNKIRPQDKYFFTEEWRVLSWDKKSDIKEIMETVKSIVPDG</sequence>
<evidence type="ECO:0000313" key="2">
    <source>
        <dbReference type="Proteomes" id="UP000000719"/>
    </source>
</evidence>
<evidence type="ECO:0000313" key="1">
    <source>
        <dbReference type="EMBL" id="ACL70052.1"/>
    </source>
</evidence>
<dbReference type="Gene3D" id="2.70.98.10">
    <property type="match status" value="1"/>
</dbReference>
<dbReference type="Proteomes" id="UP000000719">
    <property type="component" value="Chromosome"/>
</dbReference>
<dbReference type="AlphaFoldDB" id="B8CXN3"/>
<dbReference type="InterPro" id="IPR014718">
    <property type="entry name" value="GH-type_carb-bd"/>
</dbReference>
<dbReference type="GO" id="GO:0030246">
    <property type="term" value="F:carbohydrate binding"/>
    <property type="evidence" value="ECO:0007669"/>
    <property type="project" value="InterPro"/>
</dbReference>
<keyword evidence="2" id="KW-1185">Reference proteome</keyword>
<dbReference type="eggNOG" id="COG4223">
    <property type="taxonomic scope" value="Bacteria"/>
</dbReference>